<evidence type="ECO:0008006" key="6">
    <source>
        <dbReference type="Google" id="ProtNLM"/>
    </source>
</evidence>
<keyword evidence="3" id="KW-0732">Signal</keyword>
<dbReference type="RefSeq" id="WP_055433865.1">
    <property type="nucleotide sequence ID" value="NZ_CYHA01000003.1"/>
</dbReference>
<proteinExistence type="predicted"/>
<feature type="compositionally biased region" description="Polar residues" evidence="2">
    <location>
        <begin position="178"/>
        <end position="191"/>
    </location>
</feature>
<dbReference type="STRING" id="375574.GCA_001418035_01439"/>
<feature type="region of interest" description="Disordered" evidence="2">
    <location>
        <begin position="167"/>
        <end position="191"/>
    </location>
</feature>
<evidence type="ECO:0000256" key="2">
    <source>
        <dbReference type="SAM" id="MobiDB-lite"/>
    </source>
</evidence>
<reference evidence="5" key="1">
    <citation type="submission" date="2015-08" db="EMBL/GenBank/DDBJ databases">
        <authorList>
            <person name="Varghese N."/>
        </authorList>
    </citation>
    <scope>NUCLEOTIDE SEQUENCE [LARGE SCALE GENOMIC DNA]</scope>
    <source>
        <strain evidence="5">DSM 17901</strain>
    </source>
</reference>
<accession>A0A0K6GWX5</accession>
<dbReference type="Proteomes" id="UP000243535">
    <property type="component" value="Unassembled WGS sequence"/>
</dbReference>
<keyword evidence="1" id="KW-0175">Coiled coil</keyword>
<evidence type="ECO:0000313" key="5">
    <source>
        <dbReference type="Proteomes" id="UP000243535"/>
    </source>
</evidence>
<evidence type="ECO:0000256" key="1">
    <source>
        <dbReference type="SAM" id="Coils"/>
    </source>
</evidence>
<feature type="region of interest" description="Disordered" evidence="2">
    <location>
        <begin position="116"/>
        <end position="136"/>
    </location>
</feature>
<feature type="coiled-coil region" evidence="1">
    <location>
        <begin position="50"/>
        <end position="100"/>
    </location>
</feature>
<protein>
    <recommendedName>
        <fullName evidence="6">LTXXQ motif family protein</fullName>
    </recommendedName>
</protein>
<evidence type="ECO:0000313" key="4">
    <source>
        <dbReference type="EMBL" id="CUA83247.1"/>
    </source>
</evidence>
<organism evidence="4 5">
    <name type="scientific">Gulbenkiania indica</name>
    <dbReference type="NCBI Taxonomy" id="375574"/>
    <lineage>
        <taxon>Bacteria</taxon>
        <taxon>Pseudomonadati</taxon>
        <taxon>Pseudomonadota</taxon>
        <taxon>Betaproteobacteria</taxon>
        <taxon>Neisseriales</taxon>
        <taxon>Chromobacteriaceae</taxon>
        <taxon>Gulbenkiania</taxon>
    </lineage>
</organism>
<gene>
    <name evidence="4" type="ORF">Ga0061063_1648</name>
</gene>
<name>A0A0K6GWX5_9NEIS</name>
<feature type="signal peptide" evidence="3">
    <location>
        <begin position="1"/>
        <end position="22"/>
    </location>
</feature>
<feature type="compositionally biased region" description="Basic and acidic residues" evidence="2">
    <location>
        <begin position="125"/>
        <end position="136"/>
    </location>
</feature>
<keyword evidence="5" id="KW-1185">Reference proteome</keyword>
<sequence>MKKLLAATLAATLVTSTLSALAAPAQPAQPGSRHFLQNAIRSGALTDAELQTLAADRDALRARVQTLHSQTPGPLSEADRQALAAQRQALHEKMRQLAQNDVRGPARTDIPAEWQFQGKGRHHGPGFEHRAQAKRLSPEDRARFREKMQAFRADGVIDASERAQLRSLRQSMHPAATQAGTVPNSQVHRDK</sequence>
<dbReference type="EMBL" id="CYHA01000003">
    <property type="protein sequence ID" value="CUA83247.1"/>
    <property type="molecule type" value="Genomic_DNA"/>
</dbReference>
<evidence type="ECO:0000256" key="3">
    <source>
        <dbReference type="SAM" id="SignalP"/>
    </source>
</evidence>
<dbReference type="AlphaFoldDB" id="A0A0K6GWX5"/>
<feature type="chain" id="PRO_5005503541" description="LTXXQ motif family protein" evidence="3">
    <location>
        <begin position="23"/>
        <end position="191"/>
    </location>
</feature>